<dbReference type="GeneID" id="101987988"/>
<proteinExistence type="predicted"/>
<dbReference type="SUPFAM" id="SSF57863">
    <property type="entry name" value="ArfGap/RecO-like zinc finger"/>
    <property type="match status" value="1"/>
</dbReference>
<evidence type="ECO:0000259" key="7">
    <source>
        <dbReference type="PROSITE" id="PS50115"/>
    </source>
</evidence>
<evidence type="ECO:0000256" key="5">
    <source>
        <dbReference type="PROSITE-ProRule" id="PRU00288"/>
    </source>
</evidence>
<dbReference type="PRINTS" id="PR00405">
    <property type="entry name" value="REVINTRACTNG"/>
</dbReference>
<keyword evidence="8" id="KW-1185">Reference proteome</keyword>
<evidence type="ECO:0000313" key="9">
    <source>
        <dbReference type="RefSeq" id="XP_005360086.1"/>
    </source>
</evidence>
<dbReference type="PANTHER" id="PTHR46134">
    <property type="entry name" value="DRONGO, ISOFORM F"/>
    <property type="match status" value="1"/>
</dbReference>
<keyword evidence="1" id="KW-0479">Metal-binding</keyword>
<evidence type="ECO:0000256" key="3">
    <source>
        <dbReference type="ARBA" id="ARBA00022771"/>
    </source>
</evidence>
<organism evidence="8 9">
    <name type="scientific">Microtus ochrogaster</name>
    <name type="common">Prairie vole</name>
    <dbReference type="NCBI Taxonomy" id="79684"/>
    <lineage>
        <taxon>Eukaryota</taxon>
        <taxon>Metazoa</taxon>
        <taxon>Chordata</taxon>
        <taxon>Craniata</taxon>
        <taxon>Vertebrata</taxon>
        <taxon>Euteleostomi</taxon>
        <taxon>Mammalia</taxon>
        <taxon>Eutheria</taxon>
        <taxon>Euarchontoglires</taxon>
        <taxon>Glires</taxon>
        <taxon>Rodentia</taxon>
        <taxon>Myomorpha</taxon>
        <taxon>Muroidea</taxon>
        <taxon>Cricetidae</taxon>
        <taxon>Arvicolinae</taxon>
        <taxon>Microtus</taxon>
    </lineage>
</organism>
<keyword evidence="4" id="KW-0862">Zinc</keyword>
<keyword evidence="3 5" id="KW-0863">Zinc-finger</keyword>
<feature type="compositionally biased region" description="Polar residues" evidence="6">
    <location>
        <begin position="176"/>
        <end position="191"/>
    </location>
</feature>
<dbReference type="CDD" id="cd08857">
    <property type="entry name" value="ArfGap_AGFG1"/>
    <property type="match status" value="1"/>
</dbReference>
<evidence type="ECO:0000256" key="6">
    <source>
        <dbReference type="SAM" id="MobiDB-lite"/>
    </source>
</evidence>
<reference evidence="9" key="1">
    <citation type="submission" date="2025-08" db="UniProtKB">
        <authorList>
            <consortium name="RefSeq"/>
        </authorList>
    </citation>
    <scope>IDENTIFICATION</scope>
</reference>
<sequence length="538" mass="55795">MAASAKRKQEEKHLKMLRDMTGLPHNRKCFDCDQRGPTYVNMTVGSFVCTSCSGSLRGLNPPHRVKSISMTTFTQQEIEFLQKHGNEVCKQIWLGLFDDRSSAIPDFRDPQKVKEFLQEKYEKKRWYVPPEQAKVVASVHASISGSSASSTSSTPEVKPLKSLLGDSAPALHLNKGTPSQSPVVGRSQGQQQEKKQFDLLSDLLGSDIFAAPAPQSTATANFANFAHFNSHAGGSAGSVNANFAHFDNFPKSSSADFGTFSTSQSHQTASTVSKVSTNKAGLQTADKYAALANLDNIFSAGQGGDQGSGFGTTGKAPVGSVVSVPSHSSASSDKYAALAELDSVFSSAATSSNAYTSTSNASSSVFGTVPVGASAQTQPASSGPAPFGATPSTNPFVAATGPSAASSTNPFQTNARGAPGLSGAMHSQVFPHAHFAATFGTASMSMPAGFGTPAQYSLPTSFSGSFQQPAFPAQAAFPQQPAFSQQPNGAGFATFGQTKPVVTPFGQVAAAGVSSNPFMTGAPTGQFPTGSSSTNPFL</sequence>
<dbReference type="Proteomes" id="UP000694915">
    <property type="component" value="Linkage group LG2"/>
</dbReference>
<dbReference type="PROSITE" id="PS50115">
    <property type="entry name" value="ARFGAP"/>
    <property type="match status" value="1"/>
</dbReference>
<dbReference type="PANTHER" id="PTHR46134:SF1">
    <property type="entry name" value="ARF-GAP DOMAIN AND FG REPEAT-CONTAINING PROTEIN 1"/>
    <property type="match status" value="1"/>
</dbReference>
<dbReference type="InterPro" id="IPR001164">
    <property type="entry name" value="ArfGAP_dom"/>
</dbReference>
<dbReference type="Gene3D" id="1.10.220.150">
    <property type="entry name" value="Arf GTPase activating protein"/>
    <property type="match status" value="1"/>
</dbReference>
<dbReference type="Gene3D" id="3.30.450.50">
    <property type="entry name" value="Longin domain"/>
    <property type="match status" value="1"/>
</dbReference>
<feature type="domain" description="Arf-GAP" evidence="7">
    <location>
        <begin position="11"/>
        <end position="135"/>
    </location>
</feature>
<accession>A0ABM0L6S2</accession>
<dbReference type="RefSeq" id="XP_005360086.1">
    <property type="nucleotide sequence ID" value="XM_005360029.3"/>
</dbReference>
<evidence type="ECO:0000256" key="1">
    <source>
        <dbReference type="ARBA" id="ARBA00022723"/>
    </source>
</evidence>
<feature type="region of interest" description="Disordered" evidence="6">
    <location>
        <begin position="168"/>
        <end position="192"/>
    </location>
</feature>
<dbReference type="InterPro" id="IPR037278">
    <property type="entry name" value="ARFGAP/RecO"/>
</dbReference>
<gene>
    <name evidence="9" type="primary">Agfg1</name>
</gene>
<protein>
    <submittedName>
        <fullName evidence="9">Arf-GAP domain and FG repeat-containing protein 1 isoform X7</fullName>
    </submittedName>
</protein>
<evidence type="ECO:0000313" key="8">
    <source>
        <dbReference type="Proteomes" id="UP000694915"/>
    </source>
</evidence>
<dbReference type="SMART" id="SM00105">
    <property type="entry name" value="ArfGap"/>
    <property type="match status" value="1"/>
</dbReference>
<dbReference type="InterPro" id="IPR038508">
    <property type="entry name" value="ArfGAP_dom_sf"/>
</dbReference>
<dbReference type="InterPro" id="IPR052248">
    <property type="entry name" value="Arf-GAP_FG-repeat_protein"/>
</dbReference>
<keyword evidence="2" id="KW-0677">Repeat</keyword>
<evidence type="ECO:0000256" key="4">
    <source>
        <dbReference type="ARBA" id="ARBA00022833"/>
    </source>
</evidence>
<dbReference type="Pfam" id="PF01412">
    <property type="entry name" value="ArfGap"/>
    <property type="match status" value="1"/>
</dbReference>
<name>A0ABM0L6S2_MICOH</name>
<evidence type="ECO:0000256" key="2">
    <source>
        <dbReference type="ARBA" id="ARBA00022737"/>
    </source>
</evidence>